<gene>
    <name evidence="1" type="ORF">RRG08_050581</name>
</gene>
<proteinExistence type="predicted"/>
<reference evidence="1" key="1">
    <citation type="journal article" date="2023" name="G3 (Bethesda)">
        <title>A reference genome for the long-term kleptoplast-retaining sea slug Elysia crispata morphotype clarki.</title>
        <authorList>
            <person name="Eastman K.E."/>
            <person name="Pendleton A.L."/>
            <person name="Shaikh M.A."/>
            <person name="Suttiyut T."/>
            <person name="Ogas R."/>
            <person name="Tomko P."/>
            <person name="Gavelis G."/>
            <person name="Widhalm J.R."/>
            <person name="Wisecaver J.H."/>
        </authorList>
    </citation>
    <scope>NUCLEOTIDE SEQUENCE</scope>
    <source>
        <strain evidence="1">ECLA1</strain>
    </source>
</reference>
<comment type="caution">
    <text evidence="1">The sequence shown here is derived from an EMBL/GenBank/DDBJ whole genome shotgun (WGS) entry which is preliminary data.</text>
</comment>
<name>A0AAE1DAW0_9GAST</name>
<organism evidence="1 2">
    <name type="scientific">Elysia crispata</name>
    <name type="common">lettuce slug</name>
    <dbReference type="NCBI Taxonomy" id="231223"/>
    <lineage>
        <taxon>Eukaryota</taxon>
        <taxon>Metazoa</taxon>
        <taxon>Spiralia</taxon>
        <taxon>Lophotrochozoa</taxon>
        <taxon>Mollusca</taxon>
        <taxon>Gastropoda</taxon>
        <taxon>Heterobranchia</taxon>
        <taxon>Euthyneura</taxon>
        <taxon>Panpulmonata</taxon>
        <taxon>Sacoglossa</taxon>
        <taxon>Placobranchoidea</taxon>
        <taxon>Plakobranchidae</taxon>
        <taxon>Elysia</taxon>
    </lineage>
</organism>
<keyword evidence="2" id="KW-1185">Reference proteome</keyword>
<dbReference type="EMBL" id="JAWDGP010004484">
    <property type="protein sequence ID" value="KAK3763934.1"/>
    <property type="molecule type" value="Genomic_DNA"/>
</dbReference>
<protein>
    <submittedName>
        <fullName evidence="1">Uncharacterized protein</fullName>
    </submittedName>
</protein>
<evidence type="ECO:0000313" key="1">
    <source>
        <dbReference type="EMBL" id="KAK3763934.1"/>
    </source>
</evidence>
<accession>A0AAE1DAW0</accession>
<dbReference type="Proteomes" id="UP001283361">
    <property type="component" value="Unassembled WGS sequence"/>
</dbReference>
<dbReference type="AlphaFoldDB" id="A0AAE1DAW0"/>
<evidence type="ECO:0000313" key="2">
    <source>
        <dbReference type="Proteomes" id="UP001283361"/>
    </source>
</evidence>
<sequence length="118" mass="13082">MHEPKNSERTLLIPISGDVITGRGRLSLSICLSKVYGRNGNSLSALAHRVTDRQWDYHHHPSCEPPSRLPLDLVPGGASWPGQRRDDTIVCLAAARRSHTLRGFRDCHHQISSLCPVA</sequence>